<evidence type="ECO:0000313" key="2">
    <source>
        <dbReference type="Proteomes" id="UP001596540"/>
    </source>
</evidence>
<accession>A0ABW2KML6</accession>
<evidence type="ECO:0000313" key="1">
    <source>
        <dbReference type="EMBL" id="MFC7330605.1"/>
    </source>
</evidence>
<reference evidence="2" key="1">
    <citation type="journal article" date="2019" name="Int. J. Syst. Evol. Microbiol.">
        <title>The Global Catalogue of Microorganisms (GCM) 10K type strain sequencing project: providing services to taxonomists for standard genome sequencing and annotation.</title>
        <authorList>
            <consortium name="The Broad Institute Genomics Platform"/>
            <consortium name="The Broad Institute Genome Sequencing Center for Infectious Disease"/>
            <person name="Wu L."/>
            <person name="Ma J."/>
        </authorList>
    </citation>
    <scope>NUCLEOTIDE SEQUENCE [LARGE SCALE GENOMIC DNA]</scope>
    <source>
        <strain evidence="2">CGMCC 4.7382</strain>
    </source>
</reference>
<keyword evidence="2" id="KW-1185">Reference proteome</keyword>
<comment type="caution">
    <text evidence="1">The sequence shown here is derived from an EMBL/GenBank/DDBJ whole genome shotgun (WGS) entry which is preliminary data.</text>
</comment>
<name>A0ABW2KML6_9ACTN</name>
<gene>
    <name evidence="1" type="ORF">ACFQRF_23015</name>
</gene>
<dbReference type="InterPro" id="IPR009218">
    <property type="entry name" value="HD_phosphohydro"/>
</dbReference>
<dbReference type="SUPFAM" id="SSF109604">
    <property type="entry name" value="HD-domain/PDEase-like"/>
    <property type="match status" value="1"/>
</dbReference>
<organism evidence="1 2">
    <name type="scientific">Marinactinospora rubrisoli</name>
    <dbReference type="NCBI Taxonomy" id="2715399"/>
    <lineage>
        <taxon>Bacteria</taxon>
        <taxon>Bacillati</taxon>
        <taxon>Actinomycetota</taxon>
        <taxon>Actinomycetes</taxon>
        <taxon>Streptosporangiales</taxon>
        <taxon>Nocardiopsidaceae</taxon>
        <taxon>Marinactinospora</taxon>
    </lineage>
</organism>
<proteinExistence type="predicted"/>
<dbReference type="Proteomes" id="UP001596540">
    <property type="component" value="Unassembled WGS sequence"/>
</dbReference>
<sequence>MSRTRPDLFDAWRGLAGSGAESLAVGAELIARWAEPHRRYHTLDHLRATLTAVDEIAEAAADIATVRYAVWFHDAVYQGEPGADEERSAQLAELLLPRCGLTRARSDEVARLVRVTARHAPEPGDTDAEVLCDADLAVLAGAPHEYETYRMAVREEYGHIAESDFRAARARLLRGLLDAPALYRTPWAQERWETAARANVEAELALLEADAPHLAAQ</sequence>
<dbReference type="RefSeq" id="WP_379873252.1">
    <property type="nucleotide sequence ID" value="NZ_JBHTBH010000013.1"/>
</dbReference>
<dbReference type="PIRSF" id="PIRSF035170">
    <property type="entry name" value="HD_phosphohydro"/>
    <property type="match status" value="1"/>
</dbReference>
<dbReference type="PANTHER" id="PTHR21174">
    <property type="match status" value="1"/>
</dbReference>
<dbReference type="PANTHER" id="PTHR21174:SF0">
    <property type="entry name" value="HD PHOSPHOHYDROLASE FAMILY PROTEIN-RELATED"/>
    <property type="match status" value="1"/>
</dbReference>
<dbReference type="Gene3D" id="1.10.3210.10">
    <property type="entry name" value="Hypothetical protein af1432"/>
    <property type="match status" value="1"/>
</dbReference>
<protein>
    <submittedName>
        <fullName evidence="1">Metal-dependent phosphohydrolase</fullName>
    </submittedName>
</protein>
<dbReference type="EMBL" id="JBHTBH010000013">
    <property type="protein sequence ID" value="MFC7330605.1"/>
    <property type="molecule type" value="Genomic_DNA"/>
</dbReference>